<dbReference type="AlphaFoldDB" id="A0A1W6TCX4"/>
<gene>
    <name evidence="2" type="ORF">K05K4_18810</name>
</gene>
<protein>
    <submittedName>
        <fullName evidence="2">Uncharacterized protein</fullName>
    </submittedName>
</protein>
<name>A0A1W6TCX4_VIBAL</name>
<proteinExistence type="predicted"/>
<evidence type="ECO:0000313" key="2">
    <source>
        <dbReference type="EMBL" id="ARP18715.1"/>
    </source>
</evidence>
<keyword evidence="1" id="KW-1133">Transmembrane helix</keyword>
<sequence>MINKTRQQQSAIYEQALNSAILTHGCLPNQALGMSQISAVVKEQATTLALSNSLLMFIVSIFSLAPILLIGKKLAAKQEVH</sequence>
<accession>A0A1W6TCX4</accession>
<keyword evidence="1" id="KW-0812">Transmembrane</keyword>
<organism evidence="2">
    <name type="scientific">Vibrio alginolyticus</name>
    <dbReference type="NCBI Taxonomy" id="663"/>
    <lineage>
        <taxon>Bacteria</taxon>
        <taxon>Pseudomonadati</taxon>
        <taxon>Pseudomonadota</taxon>
        <taxon>Gammaproteobacteria</taxon>
        <taxon>Vibrionales</taxon>
        <taxon>Vibrionaceae</taxon>
        <taxon>Vibrio</taxon>
    </lineage>
</organism>
<keyword evidence="1" id="KW-0472">Membrane</keyword>
<reference evidence="2" key="1">
    <citation type="submission" date="2016-10" db="EMBL/GenBank/DDBJ databases">
        <title>The High Quality Genome of Vibrio alginolyticus K01M1.</title>
        <authorList>
            <person name="Wendling C."/>
            <person name="Chibani C.M."/>
            <person name="Hertel R."/>
            <person name="Sproer C."/>
            <person name="Bunk B."/>
            <person name="Overmann J."/>
            <person name="Roth O."/>
            <person name="Liesegang H."/>
        </authorList>
    </citation>
    <scope>NUCLEOTIDE SEQUENCE</scope>
    <source>
        <strain evidence="2">K05K4</strain>
    </source>
</reference>
<feature type="transmembrane region" description="Helical" evidence="1">
    <location>
        <begin position="54"/>
        <end position="71"/>
    </location>
</feature>
<evidence type="ECO:0000256" key="1">
    <source>
        <dbReference type="SAM" id="Phobius"/>
    </source>
</evidence>
<dbReference type="EMBL" id="CP017902">
    <property type="protein sequence ID" value="ARP18715.1"/>
    <property type="molecule type" value="Genomic_DNA"/>
</dbReference>